<sequence>MQNKQTLFDHVYRDLREQILTGRLQYGDKLPSISRMCELYNVGIRTVRDVLRALKEEGYISTQERRPTTVQYQLPVTEGIDAAMQSVLVRRTSIIDVYRTMSIIMPPVFALSAQVFGDASFVQWSRDLARLKGKDPAVCWQAYSSLLYTLLDRSHNLLFRDMFASLEIYARTPYFQKHPRHAQWVAAHSTFHSAMQTMESLPTKDGALITTRFQSMFQALTIAVEKWIDEALATCKTPPQEDPNAGYTWTSERGRDHYYTQITRDLIDKIGMGIYREGEFLPSEAALAKQYGVCISTVRKAMAMLGELGFGQTFNAKGTQVLLQKDDEVLQCMKNKTYRRDTLLYLSGLQFMAIAIKPAAMLALPHLDRQVALDLQKQCRSQNAIPLEKIFFCITDHLPLAPLKTILLEVNKLLHWGYYFSFYSEGPASSNLLFQISFAALDALRQGDANGFITHLSSCYGHILTFVRDFVATRGLPEAADIISPQELH</sequence>
<dbReference type="CDD" id="cd07377">
    <property type="entry name" value="WHTH_GntR"/>
    <property type="match status" value="2"/>
</dbReference>
<accession>A0A1C6HX28</accession>
<dbReference type="PANTHER" id="PTHR43537">
    <property type="entry name" value="TRANSCRIPTIONAL REGULATOR, GNTR FAMILY"/>
    <property type="match status" value="1"/>
</dbReference>
<dbReference type="SMART" id="SM00345">
    <property type="entry name" value="HTH_GNTR"/>
    <property type="match status" value="2"/>
</dbReference>
<protein>
    <submittedName>
        <fullName evidence="5">Trehalose operon transcriptional repressor</fullName>
    </submittedName>
</protein>
<name>A0A1C6HX28_9FIRM</name>
<dbReference type="AlphaFoldDB" id="A0A1C6HX28"/>
<dbReference type="SUPFAM" id="SSF46785">
    <property type="entry name" value="Winged helix' DNA-binding domain"/>
    <property type="match status" value="2"/>
</dbReference>
<dbReference type="EMBL" id="FMHG01000001">
    <property type="protein sequence ID" value="SCJ62197.1"/>
    <property type="molecule type" value="Genomic_DNA"/>
</dbReference>
<organism evidence="5">
    <name type="scientific">uncultured Anaerotruncus sp</name>
    <dbReference type="NCBI Taxonomy" id="905011"/>
    <lineage>
        <taxon>Bacteria</taxon>
        <taxon>Bacillati</taxon>
        <taxon>Bacillota</taxon>
        <taxon>Clostridia</taxon>
        <taxon>Eubacteriales</taxon>
        <taxon>Oscillospiraceae</taxon>
        <taxon>Anaerotruncus</taxon>
        <taxon>environmental samples</taxon>
    </lineage>
</organism>
<evidence type="ECO:0000313" key="5">
    <source>
        <dbReference type="EMBL" id="SCJ62197.1"/>
    </source>
</evidence>
<keyword evidence="3" id="KW-0804">Transcription</keyword>
<dbReference type="Pfam" id="PF00392">
    <property type="entry name" value="GntR"/>
    <property type="match status" value="2"/>
</dbReference>
<dbReference type="PANTHER" id="PTHR43537:SF5">
    <property type="entry name" value="UXU OPERON TRANSCRIPTIONAL REGULATOR"/>
    <property type="match status" value="1"/>
</dbReference>
<feature type="domain" description="HTH gntR-type" evidence="4">
    <location>
        <begin position="5"/>
        <end position="73"/>
    </location>
</feature>
<dbReference type="GO" id="GO:0003677">
    <property type="term" value="F:DNA binding"/>
    <property type="evidence" value="ECO:0007669"/>
    <property type="project" value="UniProtKB-KW"/>
</dbReference>
<evidence type="ECO:0000259" key="4">
    <source>
        <dbReference type="PROSITE" id="PS50949"/>
    </source>
</evidence>
<dbReference type="InterPro" id="IPR036390">
    <property type="entry name" value="WH_DNA-bd_sf"/>
</dbReference>
<feature type="domain" description="HTH gntR-type" evidence="4">
    <location>
        <begin position="256"/>
        <end position="324"/>
    </location>
</feature>
<evidence type="ECO:0000256" key="2">
    <source>
        <dbReference type="ARBA" id="ARBA00023125"/>
    </source>
</evidence>
<dbReference type="PROSITE" id="PS50949">
    <property type="entry name" value="HTH_GNTR"/>
    <property type="match status" value="2"/>
</dbReference>
<dbReference type="Gene3D" id="1.10.10.10">
    <property type="entry name" value="Winged helix-like DNA-binding domain superfamily/Winged helix DNA-binding domain"/>
    <property type="match status" value="2"/>
</dbReference>
<reference evidence="5" key="1">
    <citation type="submission" date="2015-09" db="EMBL/GenBank/DDBJ databases">
        <authorList>
            <consortium name="Pathogen Informatics"/>
        </authorList>
    </citation>
    <scope>NUCLEOTIDE SEQUENCE</scope>
    <source>
        <strain evidence="5">2789STDY5834896</strain>
    </source>
</reference>
<keyword evidence="2" id="KW-0238">DNA-binding</keyword>
<evidence type="ECO:0000256" key="3">
    <source>
        <dbReference type="ARBA" id="ARBA00023163"/>
    </source>
</evidence>
<keyword evidence="1" id="KW-0805">Transcription regulation</keyword>
<gene>
    <name evidence="5" type="primary">treR_1</name>
    <name evidence="5" type="ORF">SAMEA3545359_01101</name>
</gene>
<dbReference type="InterPro" id="IPR036388">
    <property type="entry name" value="WH-like_DNA-bd_sf"/>
</dbReference>
<evidence type="ECO:0000256" key="1">
    <source>
        <dbReference type="ARBA" id="ARBA00023015"/>
    </source>
</evidence>
<dbReference type="InterPro" id="IPR000524">
    <property type="entry name" value="Tscrpt_reg_HTH_GntR"/>
</dbReference>
<proteinExistence type="predicted"/>
<dbReference type="GO" id="GO:0003700">
    <property type="term" value="F:DNA-binding transcription factor activity"/>
    <property type="evidence" value="ECO:0007669"/>
    <property type="project" value="InterPro"/>
</dbReference>